<dbReference type="Proteomes" id="UP001304071">
    <property type="component" value="Chromosome 1"/>
</dbReference>
<keyword evidence="3" id="KW-1185">Reference proteome</keyword>
<dbReference type="SUPFAM" id="SSF55166">
    <property type="entry name" value="Hedgehog/DD-peptidase"/>
    <property type="match status" value="1"/>
</dbReference>
<dbReference type="InterPro" id="IPR003709">
    <property type="entry name" value="VanY-like_core_dom"/>
</dbReference>
<sequence length="224" mass="25388">MTPAQLTGQSTQHLVEVLVGQKSFLMHPNVRDDLLALQDAANSAGFLCHIASGFRPFERQLTIWNRKMSGEVPLLDELSHPIDGQALSDEQKMWAILRWSALPGASRHHWGTDFDLFDRLAIAEGTTLQLEPDEYLQGHQHRFYLWLKDHAEQFGFFFPFQGKGNGVAFEPWHVSHRASANICSAQLTMAMLAEQIEHAPILGKEVILQHLQTIYTDYVTNISQ</sequence>
<dbReference type="PANTHER" id="PTHR34385">
    <property type="entry name" value="D-ALANYL-D-ALANINE CARBOXYPEPTIDASE"/>
    <property type="match status" value="1"/>
</dbReference>
<dbReference type="Gene3D" id="3.30.1380.10">
    <property type="match status" value="1"/>
</dbReference>
<dbReference type="InterPro" id="IPR009045">
    <property type="entry name" value="Zn_M74/Hedgehog-like"/>
</dbReference>
<dbReference type="PANTHER" id="PTHR34385:SF1">
    <property type="entry name" value="PEPTIDOGLYCAN L-ALANYL-D-GLUTAMATE ENDOPEPTIDASE CWLK"/>
    <property type="match status" value="1"/>
</dbReference>
<dbReference type="CDD" id="cd14847">
    <property type="entry name" value="DD-carboxypeptidase_like"/>
    <property type="match status" value="1"/>
</dbReference>
<feature type="domain" description="D-alanyl-D-alanine carboxypeptidase-like core" evidence="1">
    <location>
        <begin position="25"/>
        <end position="176"/>
    </location>
</feature>
<protein>
    <submittedName>
        <fullName evidence="2">M15 family metallopeptidase</fullName>
    </submittedName>
</protein>
<dbReference type="InterPro" id="IPR052179">
    <property type="entry name" value="DD-CPase-like"/>
</dbReference>
<dbReference type="Pfam" id="PF02557">
    <property type="entry name" value="VanY"/>
    <property type="match status" value="1"/>
</dbReference>
<reference evidence="2 3" key="1">
    <citation type="submission" date="2023-11" db="EMBL/GenBank/DDBJ databases">
        <title>Plant-associative lifestyle of Vibrio porteresiae and its evolutionary dynamics.</title>
        <authorList>
            <person name="Rameshkumar N."/>
            <person name="Kirti K."/>
        </authorList>
    </citation>
    <scope>NUCLEOTIDE SEQUENCE [LARGE SCALE GENOMIC DNA]</scope>
    <source>
        <strain evidence="2 3">MSSRF30</strain>
    </source>
</reference>
<evidence type="ECO:0000259" key="1">
    <source>
        <dbReference type="Pfam" id="PF02557"/>
    </source>
</evidence>
<evidence type="ECO:0000313" key="2">
    <source>
        <dbReference type="EMBL" id="WPC75262.1"/>
    </source>
</evidence>
<name>A0ABZ0QHS7_9VIBR</name>
<evidence type="ECO:0000313" key="3">
    <source>
        <dbReference type="Proteomes" id="UP001304071"/>
    </source>
</evidence>
<gene>
    <name evidence="2" type="ORF">R8Z52_06450</name>
</gene>
<dbReference type="EMBL" id="CP138203">
    <property type="protein sequence ID" value="WPC75262.1"/>
    <property type="molecule type" value="Genomic_DNA"/>
</dbReference>
<organism evidence="2 3">
    <name type="scientific">Vibrio porteresiae DSM 19223</name>
    <dbReference type="NCBI Taxonomy" id="1123496"/>
    <lineage>
        <taxon>Bacteria</taxon>
        <taxon>Pseudomonadati</taxon>
        <taxon>Pseudomonadota</taxon>
        <taxon>Gammaproteobacteria</taxon>
        <taxon>Vibrionales</taxon>
        <taxon>Vibrionaceae</taxon>
        <taxon>Vibrio</taxon>
    </lineage>
</organism>
<proteinExistence type="predicted"/>
<accession>A0ABZ0QHS7</accession>
<dbReference type="RefSeq" id="WP_261896221.1">
    <property type="nucleotide sequence ID" value="NZ_AP024895.1"/>
</dbReference>